<comment type="caution">
    <text evidence="2">The sequence shown here is derived from an EMBL/GenBank/DDBJ whole genome shotgun (WGS) entry which is preliminary data.</text>
</comment>
<keyword evidence="3" id="KW-1185">Reference proteome</keyword>
<feature type="region of interest" description="Disordered" evidence="1">
    <location>
        <begin position="529"/>
        <end position="557"/>
    </location>
</feature>
<feature type="region of interest" description="Disordered" evidence="1">
    <location>
        <begin position="152"/>
        <end position="176"/>
    </location>
</feature>
<protein>
    <submittedName>
        <fullName evidence="2">Uncharacterized protein</fullName>
    </submittedName>
</protein>
<evidence type="ECO:0000313" key="3">
    <source>
        <dbReference type="Proteomes" id="UP000807716"/>
    </source>
</evidence>
<gene>
    <name evidence="2" type="ORF">DFQ27_006181</name>
</gene>
<feature type="compositionally biased region" description="Pro residues" evidence="1">
    <location>
        <begin position="543"/>
        <end position="557"/>
    </location>
</feature>
<name>A0A9P6Q043_9FUNG</name>
<organism evidence="2 3">
    <name type="scientific">Actinomortierella ambigua</name>
    <dbReference type="NCBI Taxonomy" id="1343610"/>
    <lineage>
        <taxon>Eukaryota</taxon>
        <taxon>Fungi</taxon>
        <taxon>Fungi incertae sedis</taxon>
        <taxon>Mucoromycota</taxon>
        <taxon>Mortierellomycotina</taxon>
        <taxon>Mortierellomycetes</taxon>
        <taxon>Mortierellales</taxon>
        <taxon>Mortierellaceae</taxon>
        <taxon>Actinomortierella</taxon>
    </lineage>
</organism>
<feature type="region of interest" description="Disordered" evidence="1">
    <location>
        <begin position="1"/>
        <end position="26"/>
    </location>
</feature>
<evidence type="ECO:0000313" key="2">
    <source>
        <dbReference type="EMBL" id="KAG0255590.1"/>
    </source>
</evidence>
<proteinExistence type="predicted"/>
<reference evidence="2" key="1">
    <citation type="journal article" date="2020" name="Fungal Divers.">
        <title>Resolving the Mortierellaceae phylogeny through synthesis of multi-gene phylogenetics and phylogenomics.</title>
        <authorList>
            <person name="Vandepol N."/>
            <person name="Liber J."/>
            <person name="Desiro A."/>
            <person name="Na H."/>
            <person name="Kennedy M."/>
            <person name="Barry K."/>
            <person name="Grigoriev I.V."/>
            <person name="Miller A.N."/>
            <person name="O'Donnell K."/>
            <person name="Stajich J.E."/>
            <person name="Bonito G."/>
        </authorList>
    </citation>
    <scope>NUCLEOTIDE SEQUENCE</scope>
    <source>
        <strain evidence="2">BC1065</strain>
    </source>
</reference>
<evidence type="ECO:0000256" key="1">
    <source>
        <dbReference type="SAM" id="MobiDB-lite"/>
    </source>
</evidence>
<dbReference type="AlphaFoldDB" id="A0A9P6Q043"/>
<accession>A0A9P6Q043</accession>
<feature type="compositionally biased region" description="Low complexity" evidence="1">
    <location>
        <begin position="532"/>
        <end position="542"/>
    </location>
</feature>
<dbReference type="OrthoDB" id="2447334at2759"/>
<dbReference type="Proteomes" id="UP000807716">
    <property type="component" value="Unassembled WGS sequence"/>
</dbReference>
<sequence>MPKRHINNSREGAPSKRLTPEDAHETPMDEAFALSLTKAVFGRRPSVYEKSGIQYIVKMRLNPQPTTLGFLSHMETSHPQSKAKSAAVWKSLKDFFNPDNDTAYSEFQVMVDTQALVKAFQGERYIEHSDATQPGSSAASASVISKLSSKSGLTARSRSSGDSSRSSSNSSSHSTLSAGAISKMRSEYDVNFAAFKGEPWSLASGTCVDDIVGQYVRGLVKESALHSFVIDFPTTVLNLFQSPEDKEALSKVLMKKGWGAKLTNPAEEAFVRRYNKEPAKVVEVLSHGWSVAGEGDDAQVPDTLFCQSVHLALHHIYVVYSNHQFTLPEKAPESFYVHTLWGFIGMLFLQDKNFSFRTAEAHSYASFLRKNKGRKPEESARQAVGRKVDGLVISRSAALELCVMEAASKDAGPFDTKALGDTRKISKVLKDSFDAICAKATKDISSELVVFGLRIAGRSLTFYTMRRLEGRLYQLCTDGTVSFPLQWDESTSMTILTIVASMIALRKRISETNDKVKEWVGLSFEILDASDRTSPPSTLTTPPGSPRLSPRPSPSSL</sequence>
<dbReference type="EMBL" id="JAAAJB010000452">
    <property type="protein sequence ID" value="KAG0255590.1"/>
    <property type="molecule type" value="Genomic_DNA"/>
</dbReference>